<feature type="region of interest" description="Disordered" evidence="1">
    <location>
        <begin position="1"/>
        <end position="106"/>
    </location>
</feature>
<dbReference type="HOGENOM" id="CLU_1399267_0_0_1"/>
<evidence type="ECO:0000313" key="2">
    <source>
        <dbReference type="Ensembl" id="ENSMPUP00000016153.1"/>
    </source>
</evidence>
<sequence length="195" mass="21544">EPPRALACGEGKGRPSAAARPGSLFCKLYQRPPVQLDKLQESPDREARGRQSRRPNPTHRGRPTQPHPGVFSPPGSFLEPTKPSRGDREPLEGVQRAGADPPEITQRACALSRHLRAVAGLPLPREPLGARTYPESARSGSEEFLQARTEAGELAHSSRPTPSCPASEDVRQARRRLRERGFTPDPGRRFRWACR</sequence>
<dbReference type="Ensembl" id="ENSMPUT00000016397.1">
    <property type="protein sequence ID" value="ENSMPUP00000016153.1"/>
    <property type="gene ID" value="ENSMPUG00000016257.1"/>
</dbReference>
<feature type="compositionally biased region" description="Basic and acidic residues" evidence="1">
    <location>
        <begin position="38"/>
        <end position="49"/>
    </location>
</feature>
<dbReference type="AlphaFoldDB" id="M3YXU3"/>
<organism evidence="2">
    <name type="scientific">Mustela putorius furo</name>
    <name type="common">European domestic ferret</name>
    <name type="synonym">Mustela furo</name>
    <dbReference type="NCBI Taxonomy" id="9669"/>
    <lineage>
        <taxon>Eukaryota</taxon>
        <taxon>Metazoa</taxon>
        <taxon>Chordata</taxon>
        <taxon>Craniata</taxon>
        <taxon>Vertebrata</taxon>
        <taxon>Euteleostomi</taxon>
        <taxon>Mammalia</taxon>
        <taxon>Eutheria</taxon>
        <taxon>Laurasiatheria</taxon>
        <taxon>Carnivora</taxon>
        <taxon>Caniformia</taxon>
        <taxon>Musteloidea</taxon>
        <taxon>Mustelidae</taxon>
        <taxon>Mustelinae</taxon>
        <taxon>Mustela</taxon>
    </lineage>
</organism>
<evidence type="ECO:0000256" key="1">
    <source>
        <dbReference type="SAM" id="MobiDB-lite"/>
    </source>
</evidence>
<feature type="compositionally biased region" description="Basic residues" evidence="1">
    <location>
        <begin position="50"/>
        <end position="62"/>
    </location>
</feature>
<accession>M3YXU3</accession>
<dbReference type="EMBL" id="AEYP01080650">
    <property type="status" value="NOT_ANNOTATED_CDS"/>
    <property type="molecule type" value="Genomic_DNA"/>
</dbReference>
<dbReference type="InParanoid" id="M3YXU3"/>
<proteinExistence type="predicted"/>
<feature type="region of interest" description="Disordered" evidence="1">
    <location>
        <begin position="124"/>
        <end position="182"/>
    </location>
</feature>
<protein>
    <submittedName>
        <fullName evidence="2">Uncharacterized protein</fullName>
    </submittedName>
</protein>
<feature type="compositionally biased region" description="Basic and acidic residues" evidence="1">
    <location>
        <begin position="82"/>
        <end position="91"/>
    </location>
</feature>
<reference evidence="2" key="1">
    <citation type="submission" date="2024-06" db="UniProtKB">
        <authorList>
            <consortium name="Ensembl"/>
        </authorList>
    </citation>
    <scope>IDENTIFICATION</scope>
</reference>
<name>M3YXU3_MUSPF</name>